<dbReference type="SMART" id="SM00225">
    <property type="entry name" value="BTB"/>
    <property type="match status" value="1"/>
</dbReference>
<comment type="caution">
    <text evidence="2">The sequence shown here is derived from an EMBL/GenBank/DDBJ whole genome shotgun (WGS) entry which is preliminary data.</text>
</comment>
<dbReference type="SUPFAM" id="SSF54695">
    <property type="entry name" value="POZ domain"/>
    <property type="match status" value="1"/>
</dbReference>
<dbReference type="SMART" id="SM00875">
    <property type="entry name" value="BACK"/>
    <property type="match status" value="1"/>
</dbReference>
<dbReference type="PROSITE" id="PS50097">
    <property type="entry name" value="BTB"/>
    <property type="match status" value="1"/>
</dbReference>
<dbReference type="InterPro" id="IPR029062">
    <property type="entry name" value="Class_I_gatase-like"/>
</dbReference>
<dbReference type="PANTHER" id="PTHR45774:SF3">
    <property type="entry name" value="BTB (POZ) DOMAIN-CONTAINING 2B-RELATED"/>
    <property type="match status" value="1"/>
</dbReference>
<dbReference type="InterPro" id="IPR011333">
    <property type="entry name" value="SKP1/BTB/POZ_sf"/>
</dbReference>
<gene>
    <name evidence="2" type="ORF">M0812_13904</name>
</gene>
<dbReference type="EMBL" id="JANTQA010000029">
    <property type="protein sequence ID" value="KAJ3441884.1"/>
    <property type="molecule type" value="Genomic_DNA"/>
</dbReference>
<evidence type="ECO:0000313" key="3">
    <source>
        <dbReference type="Proteomes" id="UP001146793"/>
    </source>
</evidence>
<accession>A0AAV7ZIV0</accession>
<dbReference type="SUPFAM" id="SSF52317">
    <property type="entry name" value="Class I glutamine amidotransferase-like"/>
    <property type="match status" value="1"/>
</dbReference>
<dbReference type="Pfam" id="PF07707">
    <property type="entry name" value="BACK"/>
    <property type="match status" value="1"/>
</dbReference>
<dbReference type="PANTHER" id="PTHR45774">
    <property type="entry name" value="BTB/POZ DOMAIN-CONTAINING"/>
    <property type="match status" value="1"/>
</dbReference>
<organism evidence="2 3">
    <name type="scientific">Anaeramoeba flamelloides</name>
    <dbReference type="NCBI Taxonomy" id="1746091"/>
    <lineage>
        <taxon>Eukaryota</taxon>
        <taxon>Metamonada</taxon>
        <taxon>Anaeramoebidae</taxon>
        <taxon>Anaeramoeba</taxon>
    </lineage>
</organism>
<dbReference type="Pfam" id="PF00651">
    <property type="entry name" value="BTB"/>
    <property type="match status" value="1"/>
</dbReference>
<dbReference type="InterPro" id="IPR011705">
    <property type="entry name" value="BACK"/>
</dbReference>
<protein>
    <submittedName>
        <fullName evidence="2">Pep-cterm sorting domain-containing protein</fullName>
    </submittedName>
</protein>
<feature type="domain" description="BTB" evidence="1">
    <location>
        <begin position="19"/>
        <end position="92"/>
    </location>
</feature>
<dbReference type="AlphaFoldDB" id="A0AAV7ZIV0"/>
<dbReference type="Proteomes" id="UP001146793">
    <property type="component" value="Unassembled WGS sequence"/>
</dbReference>
<dbReference type="Gene3D" id="3.30.710.10">
    <property type="entry name" value="Potassium Channel Kv1.1, Chain A"/>
    <property type="match status" value="1"/>
</dbReference>
<dbReference type="Gene3D" id="1.25.40.420">
    <property type="match status" value="1"/>
</dbReference>
<name>A0AAV7ZIV0_9EUKA</name>
<evidence type="ECO:0000313" key="2">
    <source>
        <dbReference type="EMBL" id="KAJ3441884.1"/>
    </source>
</evidence>
<evidence type="ECO:0000259" key="1">
    <source>
        <dbReference type="PROSITE" id="PS50097"/>
    </source>
</evidence>
<proteinExistence type="predicted"/>
<sequence>MEDSLEKLFSKQFNKKEFSNVKLVVGKTKKVFYSHQFVLSMISPYWEKLFYDKNSEQKHPNRILVVFLPDVKEEIFLLFLKYLYYRKILLKKEKEKEKKKEQETKEEKPKEIGKETGQMIELYLLSEKYECEELTTRCYEYFRKQISNSNCLIFFQYFKNRGISILSNCHLQYIRNNTELLFGDVNCFRQLSKETINYLLDNNYIISKEINIFRSLINWANSEKERKSKDQENVTIKTLLKDYLPTIRLDLMDFQDLQYVYSTGIYPVEQLFNCSLRLINKYNPVLKRKIRIRKNSKILVLCSARGGEKKLFDFKKMIMDCGHKNVDLINISKSSASYKKINSYDLVILRCSNYSPTNNPQSMGNHLAKFVRNGKGLIVIAINSLIENDSFRIQGKIVEEGFIPLAVAERNTSTSRELGQVHIPDHPIMFNVNSFKCKDYTHFIGTHDINGGKLIASWDNGFPLITEKTKEGGKFGTVVCLNFHPMSTAITNGCGKAWLQETDGAEIFSNSINYLVKRSNLH</sequence>
<reference evidence="2" key="1">
    <citation type="submission" date="2022-08" db="EMBL/GenBank/DDBJ databases">
        <title>Novel sulphate-reducing endosymbionts in the free-living metamonad Anaeramoeba.</title>
        <authorList>
            <person name="Jerlstrom-Hultqvist J."/>
            <person name="Cepicka I."/>
            <person name="Gallot-Lavallee L."/>
            <person name="Salas-Leiva D."/>
            <person name="Curtis B.A."/>
            <person name="Zahonova K."/>
            <person name="Pipaliya S."/>
            <person name="Dacks J."/>
            <person name="Roger A.J."/>
        </authorList>
    </citation>
    <scope>NUCLEOTIDE SEQUENCE</scope>
    <source>
        <strain evidence="2">Busselton2</strain>
    </source>
</reference>
<dbReference type="InterPro" id="IPR000210">
    <property type="entry name" value="BTB/POZ_dom"/>
</dbReference>